<comment type="subunit">
    <text evidence="2 10">Homodimer.</text>
</comment>
<keyword evidence="7 10" id="KW-0653">Protein transport</keyword>
<dbReference type="InterPro" id="IPR035985">
    <property type="entry name" value="Ubiquitin-activating_enz"/>
</dbReference>
<evidence type="ECO:0000256" key="5">
    <source>
        <dbReference type="ARBA" id="ARBA00022490"/>
    </source>
</evidence>
<keyword evidence="4 10" id="KW-0813">Transport</keyword>
<sequence>MSEVNLSKVEIIQYVPYMTFVHPSFWHSLSDMKLDVDKLSESNKKIWGRFSYRGDLAAVFEVDGTSFNNVPENEQLYANVRGTLMNKNTIEEFKAIDKAALLNAVGKEIWDNVKTKAWITKPTDLLNFIILSFADLKKFHFYYWFAFPAPSQPTVYIYEINVNIMLHFNKHQIEELSQGYKTLDEEQKGFFVVTKPDEEVINVATISSVLDKNGGFREDVDPTIIYFGFTDPSNGGSPGWPLRLFLAALLDHCPILLGATMKVLGLRANFTGGIENSRVFTVKVPQEISTVESAGWVGWERNDKGNFGPKLANMAASLDPVVLAETSSHLNIKLMKWRLVPDIDVNVMKSTKCLLFGAGTLGCHVARDLLAWGFRHITFIDSGKVSFSNPTRQVLFTFTDCLNGGRMKAEAASDAILNILPSAASEGIIAHIPMPGHPIGEALKEETISNIMLITEAIAEHDVVFLLLDTREARWLPTLLAAYYGKVVINAALGFDSYLVMRHGVGGEQEFGSEPMKSPETKDWLSGANLGCYFCNDVTAPGNSLKDRTLDQQCTVTRPGVAAIASALAVELLVGILQHPQRGHAPAMINLKTDIEDIPKECQTVLGPVPHSIRGFLHSYQTIAPTCAKFKQCIACSNIVINRYKEDGIDFLFEVFNSGYRLEEVTGLRDLHLSAEMTEILTLSDDEEEE</sequence>
<accession>A0A2A4K5C7</accession>
<dbReference type="Pfam" id="PF00899">
    <property type="entry name" value="ThiF"/>
    <property type="match status" value="1"/>
</dbReference>
<dbReference type="InterPro" id="IPR042523">
    <property type="entry name" value="Atg7_N_2"/>
</dbReference>
<evidence type="ECO:0000256" key="3">
    <source>
        <dbReference type="ARBA" id="ARBA00017647"/>
    </source>
</evidence>
<evidence type="ECO:0000313" key="13">
    <source>
        <dbReference type="EMBL" id="PCG78882.1"/>
    </source>
</evidence>
<comment type="similarity">
    <text evidence="1 10">Belongs to the ATG7 family.</text>
</comment>
<dbReference type="GO" id="GO:0032446">
    <property type="term" value="P:protein modification by small protein conjugation"/>
    <property type="evidence" value="ECO:0007669"/>
    <property type="project" value="TreeGrafter"/>
</dbReference>
<dbReference type="GO" id="GO:0019779">
    <property type="term" value="F:Atg8 activating enzyme activity"/>
    <property type="evidence" value="ECO:0007669"/>
    <property type="project" value="TreeGrafter"/>
</dbReference>
<feature type="domain" description="THIF-type NAD/FAD binding fold" evidence="11">
    <location>
        <begin position="335"/>
        <end position="590"/>
    </location>
</feature>
<dbReference type="InterPro" id="IPR042522">
    <property type="entry name" value="Atg7_N_1"/>
</dbReference>
<evidence type="ECO:0000256" key="9">
    <source>
        <dbReference type="PIRSR" id="PIRSR606285-1"/>
    </source>
</evidence>
<dbReference type="Gene3D" id="3.40.50.720">
    <property type="entry name" value="NAD(P)-binding Rossmann-like Domain"/>
    <property type="match status" value="1"/>
</dbReference>
<comment type="subcellular location">
    <subcellularLocation>
        <location evidence="10">Cytoplasm</location>
    </subcellularLocation>
    <subcellularLocation>
        <location evidence="10">Preautophagosomal structure</location>
    </subcellularLocation>
</comment>
<comment type="caution">
    <text evidence="13">The sequence shown here is derived from an EMBL/GenBank/DDBJ whole genome shotgun (WGS) entry which is preliminary data.</text>
</comment>
<comment type="function">
    <text evidence="10">E1-like activating enzyme involved in the 2 ubiquitin-like systems required for autophagy.</text>
</comment>
<dbReference type="SUPFAM" id="SSF69572">
    <property type="entry name" value="Activating enzymes of the ubiquitin-like proteins"/>
    <property type="match status" value="1"/>
</dbReference>
<evidence type="ECO:0000256" key="2">
    <source>
        <dbReference type="ARBA" id="ARBA00011738"/>
    </source>
</evidence>
<evidence type="ECO:0000256" key="10">
    <source>
        <dbReference type="RuleBase" id="RU366022"/>
    </source>
</evidence>
<dbReference type="PANTHER" id="PTHR10953">
    <property type="entry name" value="UBIQUITIN-ACTIVATING ENZYME E1"/>
    <property type="match status" value="1"/>
</dbReference>
<dbReference type="AlphaFoldDB" id="A0A2A4K5C7"/>
<dbReference type="GO" id="GO:0019778">
    <property type="term" value="F:Atg12 activating enzyme activity"/>
    <property type="evidence" value="ECO:0007669"/>
    <property type="project" value="TreeGrafter"/>
</dbReference>
<dbReference type="FunFam" id="3.40.50.720:FF:000395">
    <property type="entry name" value="ubiquitin-like modifier-activating enzyme ATG7"/>
    <property type="match status" value="1"/>
</dbReference>
<dbReference type="STRING" id="7102.A0A2A4K5C7"/>
<keyword evidence="6 10" id="KW-0833">Ubl conjugation pathway</keyword>
<evidence type="ECO:0000256" key="1">
    <source>
        <dbReference type="ARBA" id="ARBA00010931"/>
    </source>
</evidence>
<dbReference type="GO" id="GO:0000045">
    <property type="term" value="P:autophagosome assembly"/>
    <property type="evidence" value="ECO:0007669"/>
    <property type="project" value="TreeGrafter"/>
</dbReference>
<evidence type="ECO:0000259" key="11">
    <source>
        <dbReference type="Pfam" id="PF00899"/>
    </source>
</evidence>
<dbReference type="GO" id="GO:0000422">
    <property type="term" value="P:autophagy of mitochondrion"/>
    <property type="evidence" value="ECO:0007669"/>
    <property type="project" value="TreeGrafter"/>
</dbReference>
<dbReference type="PANTHER" id="PTHR10953:SF3">
    <property type="entry name" value="UBIQUITIN-LIKE MODIFIER-ACTIVATING ENZYME ATG7"/>
    <property type="match status" value="1"/>
</dbReference>
<evidence type="ECO:0000256" key="6">
    <source>
        <dbReference type="ARBA" id="ARBA00022786"/>
    </source>
</evidence>
<evidence type="ECO:0000256" key="7">
    <source>
        <dbReference type="ARBA" id="ARBA00022927"/>
    </source>
</evidence>
<keyword evidence="8 10" id="KW-0072">Autophagy</keyword>
<organism evidence="13">
    <name type="scientific">Heliothis virescens</name>
    <name type="common">Tobacco budworm moth</name>
    <dbReference type="NCBI Taxonomy" id="7102"/>
    <lineage>
        <taxon>Eukaryota</taxon>
        <taxon>Metazoa</taxon>
        <taxon>Ecdysozoa</taxon>
        <taxon>Arthropoda</taxon>
        <taxon>Hexapoda</taxon>
        <taxon>Insecta</taxon>
        <taxon>Pterygota</taxon>
        <taxon>Neoptera</taxon>
        <taxon>Endopterygota</taxon>
        <taxon>Lepidoptera</taxon>
        <taxon>Glossata</taxon>
        <taxon>Ditrysia</taxon>
        <taxon>Noctuoidea</taxon>
        <taxon>Noctuidae</taxon>
        <taxon>Heliothinae</taxon>
        <taxon>Heliothis</taxon>
    </lineage>
</organism>
<evidence type="ECO:0000256" key="8">
    <source>
        <dbReference type="ARBA" id="ARBA00023006"/>
    </source>
</evidence>
<dbReference type="EMBL" id="NWSH01000166">
    <property type="protein sequence ID" value="PCG78882.1"/>
    <property type="molecule type" value="Genomic_DNA"/>
</dbReference>
<feature type="domain" description="Ubiquitin-like modifier-activating enzyme Atg7 N-terminal" evidence="12">
    <location>
        <begin position="12"/>
        <end position="317"/>
    </location>
</feature>
<dbReference type="NCBIfam" id="TIGR01381">
    <property type="entry name" value="E1_like_apg7"/>
    <property type="match status" value="1"/>
</dbReference>
<dbReference type="InterPro" id="IPR006285">
    <property type="entry name" value="Atg7"/>
</dbReference>
<dbReference type="Pfam" id="PF16420">
    <property type="entry name" value="ATG7_N"/>
    <property type="match status" value="1"/>
</dbReference>
<dbReference type="GO" id="GO:0000407">
    <property type="term" value="C:phagophore assembly site"/>
    <property type="evidence" value="ECO:0007669"/>
    <property type="project" value="UniProtKB-SubCell"/>
</dbReference>
<dbReference type="Gene3D" id="3.40.140.70">
    <property type="entry name" value="Ubiquitin-like modifier-activating enzyme ATG7 N-terminal domain"/>
    <property type="match status" value="1"/>
</dbReference>
<feature type="active site" description="Glycyl thioester intermediate" evidence="9">
    <location>
        <position position="554"/>
    </location>
</feature>
<protein>
    <recommendedName>
        <fullName evidence="3 10">Ubiquitin-like modifier-activating enzyme ATG7</fullName>
    </recommendedName>
    <alternativeName>
        <fullName evidence="10">Autophagy-related protein 7</fullName>
    </alternativeName>
</protein>
<dbReference type="InterPro" id="IPR000594">
    <property type="entry name" value="ThiF_NAD_FAD-bd"/>
</dbReference>
<dbReference type="GO" id="GO:0006995">
    <property type="term" value="P:cellular response to nitrogen starvation"/>
    <property type="evidence" value="ECO:0007669"/>
    <property type="project" value="TreeGrafter"/>
</dbReference>
<keyword evidence="5 10" id="KW-0963">Cytoplasm</keyword>
<dbReference type="GO" id="GO:0015031">
    <property type="term" value="P:protein transport"/>
    <property type="evidence" value="ECO:0007669"/>
    <property type="project" value="UniProtKB-UniRule"/>
</dbReference>
<dbReference type="InterPro" id="IPR045886">
    <property type="entry name" value="ThiF/MoeB/HesA"/>
</dbReference>
<evidence type="ECO:0000259" key="12">
    <source>
        <dbReference type="Pfam" id="PF16420"/>
    </source>
</evidence>
<reference evidence="13" key="1">
    <citation type="submission" date="2017-09" db="EMBL/GenBank/DDBJ databases">
        <title>Contemporary evolution of a Lepidopteran species, Heliothis virescens, in response to modern agricultural practices.</title>
        <authorList>
            <person name="Fritz M.L."/>
            <person name="Deyonke A.M."/>
            <person name="Papanicolaou A."/>
            <person name="Micinski S."/>
            <person name="Westbrook J."/>
            <person name="Gould F."/>
        </authorList>
    </citation>
    <scope>NUCLEOTIDE SEQUENCE [LARGE SCALE GENOMIC DNA]</scope>
    <source>
        <strain evidence="13">HvINT-</strain>
        <tissue evidence="13">Whole body</tissue>
    </source>
</reference>
<evidence type="ECO:0000256" key="4">
    <source>
        <dbReference type="ARBA" id="ARBA00022448"/>
    </source>
</evidence>
<dbReference type="Gene3D" id="3.40.140.100">
    <property type="entry name" value="Ubiquitin-like modifier-activating enzyme ATG7 C-terminal domain"/>
    <property type="match status" value="1"/>
</dbReference>
<dbReference type="GO" id="GO:0034727">
    <property type="term" value="P:piecemeal microautophagy of the nucleus"/>
    <property type="evidence" value="ECO:0007669"/>
    <property type="project" value="TreeGrafter"/>
</dbReference>
<proteinExistence type="inferred from homology"/>
<dbReference type="InterPro" id="IPR032197">
    <property type="entry name" value="Atg7_N"/>
</dbReference>
<gene>
    <name evidence="13" type="ORF">B5V51_2843</name>
</gene>
<name>A0A2A4K5C7_HELVI</name>